<protein>
    <recommendedName>
        <fullName evidence="3">CopG-like ribbon-helix-helix domain-containing protein</fullName>
    </recommendedName>
</protein>
<comment type="caution">
    <text evidence="1">The sequence shown here is derived from an EMBL/GenBank/DDBJ whole genome shotgun (WGS) entry which is preliminary data.</text>
</comment>
<proteinExistence type="predicted"/>
<dbReference type="EMBL" id="JARHUD010000002">
    <property type="protein sequence ID" value="MDF2094951.1"/>
    <property type="molecule type" value="Genomic_DNA"/>
</dbReference>
<evidence type="ECO:0000313" key="2">
    <source>
        <dbReference type="Proteomes" id="UP001215503"/>
    </source>
</evidence>
<accession>A0ABT5YJ37</accession>
<evidence type="ECO:0000313" key="1">
    <source>
        <dbReference type="EMBL" id="MDF2094951.1"/>
    </source>
</evidence>
<evidence type="ECO:0008006" key="3">
    <source>
        <dbReference type="Google" id="ProtNLM"/>
    </source>
</evidence>
<name>A0ABT5YJ37_9PROT</name>
<keyword evidence="2" id="KW-1185">Reference proteome</keyword>
<sequence>MTKKLIFLEPDTSEPLRRISARVPDSLYQRFQAAQKLAAESGLELSITQVVRKGLLAACDEAEQVCRTDEGGKQ</sequence>
<dbReference type="RefSeq" id="WP_275819916.1">
    <property type="nucleotide sequence ID" value="NZ_JARHUD010000002.1"/>
</dbReference>
<organism evidence="1 2">
    <name type="scientific">Aquibaculum arenosum</name>
    <dbReference type="NCBI Taxonomy" id="3032591"/>
    <lineage>
        <taxon>Bacteria</taxon>
        <taxon>Pseudomonadati</taxon>
        <taxon>Pseudomonadota</taxon>
        <taxon>Alphaproteobacteria</taxon>
        <taxon>Rhodospirillales</taxon>
        <taxon>Rhodovibrionaceae</taxon>
        <taxon>Aquibaculum</taxon>
    </lineage>
</organism>
<gene>
    <name evidence="1" type="ORF">P2G67_03060</name>
</gene>
<reference evidence="1 2" key="1">
    <citation type="submission" date="2023-03" db="EMBL/GenBank/DDBJ databases">
        <title>Fodinicurvata sp. CAU 1616 isolated from sea sendiment.</title>
        <authorList>
            <person name="Kim W."/>
        </authorList>
    </citation>
    <scope>NUCLEOTIDE SEQUENCE [LARGE SCALE GENOMIC DNA]</scope>
    <source>
        <strain evidence="1 2">CAU 1616</strain>
    </source>
</reference>
<dbReference type="Proteomes" id="UP001215503">
    <property type="component" value="Unassembled WGS sequence"/>
</dbReference>